<dbReference type="SFLD" id="SFLDG01082">
    <property type="entry name" value="B12-binding_domain_containing"/>
    <property type="match status" value="1"/>
</dbReference>
<name>A0A7Z7PQE3_9BACT</name>
<sequence>MKALIVDGYIDEPAAFGVPPYISPKIRVVAGAFFLKGVDVDYLTIDSVREGDLWSRCLDYDYLVIHGGTTTPGRYLGGTPISSTEVSRLLNLCDGPVRIVAGPIVSAGYTPRGGTTAFNPDFSEAEHLLKDERELLKILDLRLGGARYDVLNPLYSAGAEVIKQHPSYPDVMVEFDISSGCERIDGFCSFCTESLLYGNFLWRDMEGIEGELKALKEVGVKALRFGRSANVTAYGYDRVLDRLDPGAIERLFSTTRDILDPEVLHIDNGNPIFITHHEREARKALESIVRYNTCGDTISFGVESFDTRVRELNNLGGSVEEIYRAIELVNEIGGQRVDGIPKLLPGVNLLYGLPGHSSASYKIDFEELAAILDSGLVLRRINIRQVMIFPGTPLSRMEKPKVDHRLYEKHRQKIRTEIDYQMLKKVFPVGSIIKGVIPAFNEGQIFFGRPLGTYPILVGSPVSFKEKTDIVVIDHGMRSITGLPLGTDINSLGERELRYIPGIGRDRARTIVFKRPSGTGELAEIVGNDTIKTMSKLGLKLGGKEI</sequence>
<dbReference type="InterPro" id="IPR006638">
    <property type="entry name" value="Elp3/MiaA/NifB-like_rSAM"/>
</dbReference>
<dbReference type="AlphaFoldDB" id="A0A7Z7PQE3"/>
<dbReference type="InterPro" id="IPR058240">
    <property type="entry name" value="rSAM_sf"/>
</dbReference>
<feature type="domain" description="Elp3/MiaA/NifB-like radical SAM core" evidence="1">
    <location>
        <begin position="171"/>
        <end position="416"/>
    </location>
</feature>
<dbReference type="Pfam" id="PF04055">
    <property type="entry name" value="Radical_SAM"/>
    <property type="match status" value="1"/>
</dbReference>
<evidence type="ECO:0000313" key="2">
    <source>
        <dbReference type="EMBL" id="SSC11686.1"/>
    </source>
</evidence>
<dbReference type="InterPro" id="IPR007197">
    <property type="entry name" value="rSAM"/>
</dbReference>
<dbReference type="EMBL" id="LS974202">
    <property type="protein sequence ID" value="SSC11686.1"/>
    <property type="molecule type" value="Genomic_DNA"/>
</dbReference>
<gene>
    <name evidence="2" type="ORF">MESINF_0237</name>
</gene>
<dbReference type="GO" id="GO:0003824">
    <property type="term" value="F:catalytic activity"/>
    <property type="evidence" value="ECO:0007669"/>
    <property type="project" value="InterPro"/>
</dbReference>
<dbReference type="PANTHER" id="PTHR43324">
    <property type="match status" value="1"/>
</dbReference>
<protein>
    <submittedName>
        <fullName evidence="2">Radical SAM domain protein</fullName>
    </submittedName>
</protein>
<dbReference type="KEGG" id="minf:MESINF_0237"/>
<dbReference type="Gene3D" id="3.80.30.20">
    <property type="entry name" value="tm_1862 like domain"/>
    <property type="match status" value="1"/>
</dbReference>
<dbReference type="Proteomes" id="UP000250796">
    <property type="component" value="Chromosome MESINF"/>
</dbReference>
<dbReference type="SUPFAM" id="SSF102114">
    <property type="entry name" value="Radical SAM enzymes"/>
    <property type="match status" value="1"/>
</dbReference>
<reference evidence="2 3" key="1">
    <citation type="submission" date="2017-01" db="EMBL/GenBank/DDBJ databases">
        <authorList>
            <person name="Erauso G."/>
        </authorList>
    </citation>
    <scope>NUCLEOTIDE SEQUENCE [LARGE SCALE GENOMIC DNA]</scope>
    <source>
        <strain evidence="2">MESINF1</strain>
    </source>
</reference>
<keyword evidence="3" id="KW-1185">Reference proteome</keyword>
<proteinExistence type="predicted"/>
<dbReference type="PANTHER" id="PTHR43324:SF1">
    <property type="entry name" value="RADICAL SAM CORE DOMAIN-CONTAINING PROTEIN"/>
    <property type="match status" value="1"/>
</dbReference>
<evidence type="ECO:0000313" key="3">
    <source>
        <dbReference type="Proteomes" id="UP000250796"/>
    </source>
</evidence>
<evidence type="ECO:0000259" key="1">
    <source>
        <dbReference type="SMART" id="SM00729"/>
    </source>
</evidence>
<dbReference type="RefSeq" id="WP_169698135.1">
    <property type="nucleotide sequence ID" value="NZ_LS974202.1"/>
</dbReference>
<dbReference type="InterPro" id="IPR023404">
    <property type="entry name" value="rSAM_horseshoe"/>
</dbReference>
<dbReference type="SFLD" id="SFLDS00029">
    <property type="entry name" value="Radical_SAM"/>
    <property type="match status" value="1"/>
</dbReference>
<dbReference type="SMART" id="SM00729">
    <property type="entry name" value="Elp3"/>
    <property type="match status" value="1"/>
</dbReference>
<accession>A0A7Z7PQE3</accession>
<organism evidence="2 3">
    <name type="scientific">Mesotoga infera</name>
    <dbReference type="NCBI Taxonomy" id="1236046"/>
    <lineage>
        <taxon>Bacteria</taxon>
        <taxon>Thermotogati</taxon>
        <taxon>Thermotogota</taxon>
        <taxon>Thermotogae</taxon>
        <taxon>Kosmotogales</taxon>
        <taxon>Kosmotogaceae</taxon>
        <taxon>Mesotoga</taxon>
    </lineage>
</organism>
<dbReference type="GO" id="GO:0051536">
    <property type="term" value="F:iron-sulfur cluster binding"/>
    <property type="evidence" value="ECO:0007669"/>
    <property type="project" value="InterPro"/>
</dbReference>